<dbReference type="Proteomes" id="UP000309676">
    <property type="component" value="Unassembled WGS sequence"/>
</dbReference>
<comment type="caution">
    <text evidence="1">The sequence shown here is derived from an EMBL/GenBank/DDBJ whole genome shotgun (WGS) entry which is preliminary data.</text>
</comment>
<proteinExistence type="predicted"/>
<dbReference type="PROSITE" id="PS51257">
    <property type="entry name" value="PROKAR_LIPOPROTEIN"/>
    <property type="match status" value="1"/>
</dbReference>
<evidence type="ECO:0008006" key="3">
    <source>
        <dbReference type="Google" id="ProtNLM"/>
    </source>
</evidence>
<accession>A0A5R9GG42</accession>
<gene>
    <name evidence="1" type="ORF">FE782_10315</name>
</gene>
<keyword evidence="2" id="KW-1185">Reference proteome</keyword>
<dbReference type="AlphaFoldDB" id="A0A5R9GG42"/>
<protein>
    <recommendedName>
        <fullName evidence="3">Polymer-forming cytoskeletal protein</fullName>
    </recommendedName>
</protein>
<evidence type="ECO:0000313" key="2">
    <source>
        <dbReference type="Proteomes" id="UP000309676"/>
    </source>
</evidence>
<name>A0A5R9GG42_9BACL</name>
<organism evidence="1 2">
    <name type="scientific">Paenibacillus antri</name>
    <dbReference type="NCBI Taxonomy" id="2582848"/>
    <lineage>
        <taxon>Bacteria</taxon>
        <taxon>Bacillati</taxon>
        <taxon>Bacillota</taxon>
        <taxon>Bacilli</taxon>
        <taxon>Bacillales</taxon>
        <taxon>Paenibacillaceae</taxon>
        <taxon>Paenibacillus</taxon>
    </lineage>
</organism>
<evidence type="ECO:0000313" key="1">
    <source>
        <dbReference type="EMBL" id="TLS52358.1"/>
    </source>
</evidence>
<reference evidence="1 2" key="1">
    <citation type="submission" date="2019-05" db="EMBL/GenBank/DDBJ databases">
        <authorList>
            <person name="Narsing Rao M.P."/>
            <person name="Li W.J."/>
        </authorList>
    </citation>
    <scope>NUCLEOTIDE SEQUENCE [LARGE SCALE GENOMIC DNA]</scope>
    <source>
        <strain evidence="1 2">SYSU_K30003</strain>
    </source>
</reference>
<dbReference type="RefSeq" id="WP_138194014.1">
    <property type="nucleotide sequence ID" value="NZ_VCIW01000005.1"/>
</dbReference>
<dbReference type="OrthoDB" id="2111555at2"/>
<sequence>MKWFRGLLVGGLVIAVLSGCGTKEETAVPATEPTDAATSASIVNDAAAFTNAVGEKGTWIIAILNDVAVDQEVVVAGEFRDKGAADGEIYRKIALYAQDADHNITASYTLTVPKLTVKSENLRVQGGTIQGDVVVEAAGFHLHETATIDGSLSFANDNAKATAKIDGNVTGTQE</sequence>
<dbReference type="EMBL" id="VCIW01000005">
    <property type="protein sequence ID" value="TLS52358.1"/>
    <property type="molecule type" value="Genomic_DNA"/>
</dbReference>